<evidence type="ECO:0008006" key="9">
    <source>
        <dbReference type="Google" id="ProtNLM"/>
    </source>
</evidence>
<protein>
    <recommendedName>
        <fullName evidence="9">Magnesium transporter NIPA</fullName>
    </recommendedName>
</protein>
<keyword evidence="3 6" id="KW-1133">Transmembrane helix</keyword>
<feature type="transmembrane region" description="Helical" evidence="6">
    <location>
        <begin position="163"/>
        <end position="187"/>
    </location>
</feature>
<evidence type="ECO:0000256" key="4">
    <source>
        <dbReference type="ARBA" id="ARBA00023136"/>
    </source>
</evidence>
<reference evidence="7" key="1">
    <citation type="submission" date="2021-06" db="EMBL/GenBank/DDBJ databases">
        <title>Sequencing of actinobacteria type strains.</title>
        <authorList>
            <person name="Nguyen G.-S."/>
            <person name="Wentzel A."/>
        </authorList>
    </citation>
    <scope>NUCLEOTIDE SEQUENCE</scope>
    <source>
        <strain evidence="7">P38-E01</strain>
    </source>
</reference>
<evidence type="ECO:0000313" key="7">
    <source>
        <dbReference type="EMBL" id="MBU7596539.1"/>
    </source>
</evidence>
<feature type="compositionally biased region" description="Low complexity" evidence="5">
    <location>
        <begin position="428"/>
        <end position="443"/>
    </location>
</feature>
<feature type="compositionally biased region" description="Basic and acidic residues" evidence="5">
    <location>
        <begin position="468"/>
        <end position="481"/>
    </location>
</feature>
<dbReference type="PANTHER" id="PTHR40761">
    <property type="entry name" value="CONSERVED INTEGRAL MEMBRANE ALANINE VALINE AND LEUCINE RICH PROTEIN-RELATED"/>
    <property type="match status" value="1"/>
</dbReference>
<dbReference type="InterPro" id="IPR008521">
    <property type="entry name" value="Mg_trans_NIPA"/>
</dbReference>
<keyword evidence="4 6" id="KW-0472">Membrane</keyword>
<dbReference type="PANTHER" id="PTHR40761:SF1">
    <property type="entry name" value="CONSERVED INTEGRAL MEMBRANE ALANINE VALINE AND LEUCINE RICH PROTEIN-RELATED"/>
    <property type="match status" value="1"/>
</dbReference>
<evidence type="ECO:0000256" key="1">
    <source>
        <dbReference type="ARBA" id="ARBA00004141"/>
    </source>
</evidence>
<evidence type="ECO:0000313" key="8">
    <source>
        <dbReference type="Proteomes" id="UP000694501"/>
    </source>
</evidence>
<evidence type="ECO:0000256" key="5">
    <source>
        <dbReference type="SAM" id="MobiDB-lite"/>
    </source>
</evidence>
<feature type="transmembrane region" description="Helical" evidence="6">
    <location>
        <begin position="101"/>
        <end position="119"/>
    </location>
</feature>
<feature type="region of interest" description="Disordered" evidence="5">
    <location>
        <begin position="283"/>
        <end position="481"/>
    </location>
</feature>
<proteinExistence type="predicted"/>
<keyword evidence="8" id="KW-1185">Reference proteome</keyword>
<organism evidence="7 8">
    <name type="scientific">Streptomyces tardus</name>
    <dbReference type="NCBI Taxonomy" id="2780544"/>
    <lineage>
        <taxon>Bacteria</taxon>
        <taxon>Bacillati</taxon>
        <taxon>Actinomycetota</taxon>
        <taxon>Actinomycetes</taxon>
        <taxon>Kitasatosporales</taxon>
        <taxon>Streptomycetaceae</taxon>
        <taxon>Streptomyces</taxon>
    </lineage>
</organism>
<keyword evidence="2 6" id="KW-0812">Transmembrane</keyword>
<evidence type="ECO:0000256" key="2">
    <source>
        <dbReference type="ARBA" id="ARBA00022692"/>
    </source>
</evidence>
<name>A0A949N369_9ACTN</name>
<comment type="caution">
    <text evidence="7">The sequence shown here is derived from an EMBL/GenBank/DDBJ whole genome shotgun (WGS) entry which is preliminary data.</text>
</comment>
<feature type="compositionally biased region" description="Basic and acidic residues" evidence="5">
    <location>
        <begin position="283"/>
        <end position="298"/>
    </location>
</feature>
<dbReference type="GO" id="GO:0016020">
    <property type="term" value="C:membrane"/>
    <property type="evidence" value="ECO:0007669"/>
    <property type="project" value="UniProtKB-SubCell"/>
</dbReference>
<dbReference type="AlphaFoldDB" id="A0A949N369"/>
<feature type="compositionally biased region" description="Polar residues" evidence="5">
    <location>
        <begin position="417"/>
        <end position="427"/>
    </location>
</feature>
<feature type="transmembrane region" description="Helical" evidence="6">
    <location>
        <begin position="233"/>
        <end position="253"/>
    </location>
</feature>
<feature type="compositionally biased region" description="Pro residues" evidence="5">
    <location>
        <begin position="367"/>
        <end position="388"/>
    </location>
</feature>
<feature type="compositionally biased region" description="Basic and acidic residues" evidence="5">
    <location>
        <begin position="392"/>
        <end position="407"/>
    </location>
</feature>
<feature type="transmembrane region" description="Helical" evidence="6">
    <location>
        <begin position="131"/>
        <end position="151"/>
    </location>
</feature>
<feature type="transmembrane region" description="Helical" evidence="6">
    <location>
        <begin position="70"/>
        <end position="92"/>
    </location>
</feature>
<gene>
    <name evidence="7" type="ORF">JGS22_002515</name>
</gene>
<feature type="transmembrane region" description="Helical" evidence="6">
    <location>
        <begin position="45"/>
        <end position="64"/>
    </location>
</feature>
<accession>A0A949N369</accession>
<sequence length="481" mass="49205">MAAALLANLLISIGFVVEKRALTGLPPLSATRPQQLVLHLLRSPLWIVGAASLALGFLAQLAVYRTLPLMAAQGLFVTGLVMLLLLSSVFLGEESSGRERWGMASIVVALVMIVLSLRGDTEEISRSAPTAVMVAIVVPSILAGLALFAGAERRSKRRHRLPTAGVPYGAAVGFLYGVSSLAIKGVAGLLDTADLAGSVTSVLTSPYPYILMVTGSTGLVLSQTALQRCRASLIVPVCTTVTFLYTVAAGTVAFSEPLPEDPLRLALRLGGSVLAVSVLLTMPRHDEPPQHGPERSEAGPDADGGTGPDADGGAPQVPPTYLDGTPVTGPPVGGLYLDGSPVPGGPHDTPAHGTPVPGTPAQISPGRLPPTRAPALPVSPGPVSPEPVSPGRGEEPPGREAAERGEGRPPSGGDSPNGRSVNGTSPVQGASGSPPAAPSAQGPRTARRPEPRPHPSGPTARKVNGTRPAHETHEEGSRHVT</sequence>
<dbReference type="Proteomes" id="UP000694501">
    <property type="component" value="Unassembled WGS sequence"/>
</dbReference>
<dbReference type="GO" id="GO:0015095">
    <property type="term" value="F:magnesium ion transmembrane transporter activity"/>
    <property type="evidence" value="ECO:0007669"/>
    <property type="project" value="InterPro"/>
</dbReference>
<feature type="transmembrane region" description="Helical" evidence="6">
    <location>
        <begin position="207"/>
        <end position="226"/>
    </location>
</feature>
<dbReference type="EMBL" id="JAELVF020000001">
    <property type="protein sequence ID" value="MBU7596539.1"/>
    <property type="molecule type" value="Genomic_DNA"/>
</dbReference>
<evidence type="ECO:0000256" key="3">
    <source>
        <dbReference type="ARBA" id="ARBA00022989"/>
    </source>
</evidence>
<evidence type="ECO:0000256" key="6">
    <source>
        <dbReference type="SAM" id="Phobius"/>
    </source>
</evidence>
<dbReference type="Pfam" id="PF05653">
    <property type="entry name" value="Mg_trans_NIPA"/>
    <property type="match status" value="1"/>
</dbReference>
<comment type="subcellular location">
    <subcellularLocation>
        <location evidence="1">Membrane</location>
        <topology evidence="1">Multi-pass membrane protein</topology>
    </subcellularLocation>
</comment>